<dbReference type="EMBL" id="MLJW01000007">
    <property type="protein sequence ID" value="OIR16358.1"/>
    <property type="molecule type" value="Genomic_DNA"/>
</dbReference>
<evidence type="ECO:0000313" key="2">
    <source>
        <dbReference type="EMBL" id="OIR16358.1"/>
    </source>
</evidence>
<name>A0A1J5TWB0_9ZZZZ</name>
<organism evidence="2">
    <name type="scientific">mine drainage metagenome</name>
    <dbReference type="NCBI Taxonomy" id="410659"/>
    <lineage>
        <taxon>unclassified sequences</taxon>
        <taxon>metagenomes</taxon>
        <taxon>ecological metagenomes</taxon>
    </lineage>
</organism>
<protein>
    <recommendedName>
        <fullName evidence="3">Outer membrane lipoprotein-sorting protein</fullName>
    </recommendedName>
</protein>
<dbReference type="Gene3D" id="2.50.20.10">
    <property type="entry name" value="Lipoprotein localisation LolA/LolB/LppX"/>
    <property type="match status" value="1"/>
</dbReference>
<accession>A0A1J5TWB0</accession>
<feature type="region of interest" description="Disordered" evidence="1">
    <location>
        <begin position="274"/>
        <end position="298"/>
    </location>
</feature>
<evidence type="ECO:0000256" key="1">
    <source>
        <dbReference type="SAM" id="MobiDB-lite"/>
    </source>
</evidence>
<evidence type="ECO:0008006" key="3">
    <source>
        <dbReference type="Google" id="ProtNLM"/>
    </source>
</evidence>
<sequence>MRGVITWALALGFSGLAVAIEPVNDQGLSATQIVEKNIAARGGLDAWRKIQSMAWIGHIEGANAPEPRLPFALEMKRPNKTRFEVKVQGQTSVRMYDGAHGWKVRPSGSGRPDVQPYTPDELRFARDGQIIDGPLMDYRAKGIAVALDGVDEVEGRKAYRLSVKLPSGNSHHVWVDAKTFLDIKYDRMSRNKFGQPGAVAVYYRNYQTIEGLQIPLMIESGADTGKATEKLVIDKVSLNLPLEDRMFALPGVPGRHSMAAAGISSPGAVRQAAGSALSMPAEMPRLRPQSVPGSGATH</sequence>
<dbReference type="AlphaFoldDB" id="A0A1J5TWB0"/>
<gene>
    <name evidence="2" type="ORF">GALL_30800</name>
</gene>
<comment type="caution">
    <text evidence="2">The sequence shown here is derived from an EMBL/GenBank/DDBJ whole genome shotgun (WGS) entry which is preliminary data.</text>
</comment>
<reference evidence="2" key="1">
    <citation type="submission" date="2016-10" db="EMBL/GenBank/DDBJ databases">
        <title>Sequence of Gallionella enrichment culture.</title>
        <authorList>
            <person name="Poehlein A."/>
            <person name="Muehling M."/>
            <person name="Daniel R."/>
        </authorList>
    </citation>
    <scope>NUCLEOTIDE SEQUENCE</scope>
</reference>
<proteinExistence type="predicted"/>